<dbReference type="GO" id="GO:0005886">
    <property type="term" value="C:plasma membrane"/>
    <property type="evidence" value="ECO:0007669"/>
    <property type="project" value="TreeGrafter"/>
</dbReference>
<name>A0A8C1HUN7_CYPCA</name>
<evidence type="ECO:0000256" key="31">
    <source>
        <dbReference type="ARBA" id="ARBA00060536"/>
    </source>
</evidence>
<dbReference type="SUPFAM" id="SSF47473">
    <property type="entry name" value="EF-hand"/>
    <property type="match status" value="1"/>
</dbReference>
<dbReference type="Gene3D" id="2.60.200.40">
    <property type="match status" value="1"/>
</dbReference>
<keyword evidence="5" id="KW-0963">Cytoplasm</keyword>
<dbReference type="InterPro" id="IPR001206">
    <property type="entry name" value="Diacylglycerol_kinase_cat_dom"/>
</dbReference>
<evidence type="ECO:0000256" key="25">
    <source>
        <dbReference type="ARBA" id="ARBA00034636"/>
    </source>
</evidence>
<dbReference type="InterPro" id="IPR017438">
    <property type="entry name" value="ATP-NAD_kinase_N"/>
</dbReference>
<keyword evidence="12" id="KW-0862">Zinc</keyword>
<evidence type="ECO:0000256" key="18">
    <source>
        <dbReference type="ARBA" id="ARBA00023395"/>
    </source>
</evidence>
<evidence type="ECO:0000256" key="30">
    <source>
        <dbReference type="ARBA" id="ARBA00049500"/>
    </source>
</evidence>
<dbReference type="CDD" id="cd00051">
    <property type="entry name" value="EFh"/>
    <property type="match status" value="1"/>
</dbReference>
<evidence type="ECO:0000256" key="29">
    <source>
        <dbReference type="ARBA" id="ARBA00045593"/>
    </source>
</evidence>
<dbReference type="GO" id="GO:0005524">
    <property type="term" value="F:ATP binding"/>
    <property type="evidence" value="ECO:0007669"/>
    <property type="project" value="UniProtKB-KW"/>
</dbReference>
<dbReference type="InterPro" id="IPR016064">
    <property type="entry name" value="NAD/diacylglycerol_kinase_sf"/>
</dbReference>
<dbReference type="PROSITE" id="PS00018">
    <property type="entry name" value="EF_HAND_1"/>
    <property type="match status" value="2"/>
</dbReference>
<evidence type="ECO:0000256" key="13">
    <source>
        <dbReference type="ARBA" id="ARBA00022837"/>
    </source>
</evidence>
<dbReference type="SUPFAM" id="SSF57889">
    <property type="entry name" value="Cysteine-rich domain"/>
    <property type="match status" value="2"/>
</dbReference>
<sequence length="643" mass="72117">TDLCQRLFRSFQNSQSAKSDENIFLKDVSCYFSLLEDGQPRDKLEFAFRLYDRDGNGVLDSSEVDRIIAQMMHAADYLSWDVSELRPVLKDMMTAIDADSSGTVSLQEWVEGGMNNVPLLVLLGLKMTQRDGQHLWRMKHFNKPVYCNVCQNMLLGLRKQGLCCTCCKYTVHGRCANKNPAPCTRTYVKSKKETGIAAHDWVSGNCDSGKCDRCQKKIKSLHGLTGKRCVWCHTMRHDECATQEPFECDCGPFRDHILPPWAIYPIIKMLNDGGETNTQLPIPKQINPIPNTHPLLVFVNPKSGGKQGERILRKFQYLLNPRQVYNLSNGGPGPGLCFFRDLPDYRILVCGGDGTVGWILDAIDKANLPMRPPVAVLPLGTGNDLARCLRWGGGYDGMDLGRILKDIEGSSVVQMDRWSIQVTLEDSQERGDPVPYEIINNYFSIGVDASIAHRFHTMREKHPQKFNSRMKNKLWYFEFATSETISASCKKLKECLTIECCGTQLALSSLSLEGIAVLNIPSMHGGSNLWGEAKKSDRTDQNMPEVIVDPEVLKVSPQDMSDKRMEVVGLEGAIEMGQIYTGLKSAVRLAKTSQITIRTKKPLPMQIDGEPWMQPPCTIHITHKNQASMLMGPQAKSGFFNLK</sequence>
<keyword evidence="16" id="KW-0443">Lipid metabolism</keyword>
<evidence type="ECO:0000313" key="37">
    <source>
        <dbReference type="Proteomes" id="UP001108240"/>
    </source>
</evidence>
<keyword evidence="9 32" id="KW-0547">Nucleotide-binding</keyword>
<organism evidence="36 37">
    <name type="scientific">Cyprinus carpio carpio</name>
    <dbReference type="NCBI Taxonomy" id="630221"/>
    <lineage>
        <taxon>Eukaryota</taxon>
        <taxon>Metazoa</taxon>
        <taxon>Chordata</taxon>
        <taxon>Craniata</taxon>
        <taxon>Vertebrata</taxon>
        <taxon>Euteleostomi</taxon>
        <taxon>Actinopterygii</taxon>
        <taxon>Neopterygii</taxon>
        <taxon>Teleostei</taxon>
        <taxon>Ostariophysi</taxon>
        <taxon>Cypriniformes</taxon>
        <taxon>Cyprinidae</taxon>
        <taxon>Cyprininae</taxon>
        <taxon>Cyprinus</taxon>
    </lineage>
</organism>
<dbReference type="PROSITE" id="PS00479">
    <property type="entry name" value="ZF_DAG_PE_1"/>
    <property type="match status" value="1"/>
</dbReference>
<dbReference type="SMART" id="SM00054">
    <property type="entry name" value="EFh"/>
    <property type="match status" value="2"/>
</dbReference>
<comment type="pathway">
    <text evidence="31">Glycerolipid metabolism.</text>
</comment>
<comment type="catalytic activity">
    <reaction evidence="23">
        <text>1-O-hexadecyl-2-(5Z,8Z,11Z,14Z-eicosatetraenoyl)-sn-glycerol + ATP = 1-O-hexadecyl-2-(5Z,8Z,11Z,14Z-eicosatetraenoyl)-sn-glycero-3-phosphate + ADP + H(+)</text>
        <dbReference type="Rhea" id="RHEA:40403"/>
        <dbReference type="ChEBI" id="CHEBI:15378"/>
        <dbReference type="ChEBI" id="CHEBI:30616"/>
        <dbReference type="ChEBI" id="CHEBI:77184"/>
        <dbReference type="ChEBI" id="CHEBI:77186"/>
        <dbReference type="ChEBI" id="CHEBI:456216"/>
    </reaction>
    <physiologicalReaction direction="left-to-right" evidence="23">
        <dbReference type="Rhea" id="RHEA:40404"/>
    </physiologicalReaction>
</comment>
<evidence type="ECO:0000256" key="21">
    <source>
        <dbReference type="ARBA" id="ARBA00034613"/>
    </source>
</evidence>
<evidence type="ECO:0000256" key="5">
    <source>
        <dbReference type="ARBA" id="ARBA00022490"/>
    </source>
</evidence>
<evidence type="ECO:0000256" key="32">
    <source>
        <dbReference type="RuleBase" id="RU361128"/>
    </source>
</evidence>
<evidence type="ECO:0000256" key="15">
    <source>
        <dbReference type="ARBA" id="ARBA00022990"/>
    </source>
</evidence>
<evidence type="ECO:0000256" key="24">
    <source>
        <dbReference type="ARBA" id="ARBA00034632"/>
    </source>
</evidence>
<dbReference type="InterPro" id="IPR047469">
    <property type="entry name" value="C1_DGKalpha_rpt2"/>
</dbReference>
<evidence type="ECO:0000256" key="7">
    <source>
        <dbReference type="ARBA" id="ARBA00022723"/>
    </source>
</evidence>
<dbReference type="InterPro" id="IPR046349">
    <property type="entry name" value="C1-like_sf"/>
</dbReference>
<evidence type="ECO:0000256" key="27">
    <source>
        <dbReference type="ARBA" id="ARBA00034642"/>
    </source>
</evidence>
<comment type="catalytic activity">
    <reaction evidence="27">
        <text>1-O-alkyl-2-acyl-sn-glycerol + ATP = 1-O-alkyl-2-acyl-sn-glycero-3-phosphate + ADP + H(+)</text>
        <dbReference type="Rhea" id="RHEA:44072"/>
        <dbReference type="ChEBI" id="CHEBI:15378"/>
        <dbReference type="ChEBI" id="CHEBI:30616"/>
        <dbReference type="ChEBI" id="CHEBI:52595"/>
        <dbReference type="ChEBI" id="CHEBI:73332"/>
        <dbReference type="ChEBI" id="CHEBI:456216"/>
    </reaction>
    <physiologicalReaction direction="left-to-right" evidence="27">
        <dbReference type="Rhea" id="RHEA:44073"/>
    </physiologicalReaction>
</comment>
<dbReference type="PROSITE" id="PS50222">
    <property type="entry name" value="EF_HAND_2"/>
    <property type="match status" value="2"/>
</dbReference>
<evidence type="ECO:0000256" key="16">
    <source>
        <dbReference type="ARBA" id="ARBA00023098"/>
    </source>
</evidence>
<dbReference type="FunFam" id="3.40.50.10330:FF:000003">
    <property type="entry name" value="Diacylglycerol kinase"/>
    <property type="match status" value="1"/>
</dbReference>
<reference evidence="36" key="2">
    <citation type="submission" date="2025-09" db="UniProtKB">
        <authorList>
            <consortium name="Ensembl"/>
        </authorList>
    </citation>
    <scope>IDENTIFICATION</scope>
</reference>
<evidence type="ECO:0000259" key="33">
    <source>
        <dbReference type="PROSITE" id="PS50081"/>
    </source>
</evidence>
<reference evidence="36" key="1">
    <citation type="submission" date="2025-08" db="UniProtKB">
        <authorList>
            <consortium name="Ensembl"/>
        </authorList>
    </citation>
    <scope>IDENTIFICATION</scope>
</reference>
<dbReference type="InterPro" id="IPR000756">
    <property type="entry name" value="Diacylglycerol_kin_accessory"/>
</dbReference>
<dbReference type="GO" id="GO:0046486">
    <property type="term" value="P:glycerolipid metabolic process"/>
    <property type="evidence" value="ECO:0007669"/>
    <property type="project" value="UniProtKB-UniPathway"/>
</dbReference>
<comment type="catalytic activity">
    <reaction evidence="19">
        <text>1-octadecanoyl-2-(5Z,8Z,11Z,14Z-eicosatetraenoyl)-sn-glycerol + ATP = 1-octadecanoyl-2-(5Z,8Z,11Z,14Z-eicosatetraenoyl)-sn-glycero-3-phosphate + ADP + H(+)</text>
        <dbReference type="Rhea" id="RHEA:40323"/>
        <dbReference type="ChEBI" id="CHEBI:15378"/>
        <dbReference type="ChEBI" id="CHEBI:30616"/>
        <dbReference type="ChEBI" id="CHEBI:75728"/>
        <dbReference type="ChEBI" id="CHEBI:77091"/>
        <dbReference type="ChEBI" id="CHEBI:456216"/>
    </reaction>
    <physiologicalReaction direction="left-to-right" evidence="19">
        <dbReference type="Rhea" id="RHEA:40324"/>
    </physiologicalReaction>
</comment>
<keyword evidence="14 32" id="KW-0067">ATP-binding</keyword>
<feature type="domain" description="DAGKc" evidence="34">
    <location>
        <begin position="290"/>
        <end position="424"/>
    </location>
</feature>
<dbReference type="PROSITE" id="PS50081">
    <property type="entry name" value="ZF_DAG_PE_2"/>
    <property type="match status" value="2"/>
</dbReference>
<comment type="catalytic activity">
    <reaction evidence="20">
        <text>a 1,2-diacyl-sn-glycerol + ATP = a 1,2-diacyl-sn-glycero-3-phosphate + ADP + H(+)</text>
        <dbReference type="Rhea" id="RHEA:10272"/>
        <dbReference type="ChEBI" id="CHEBI:15378"/>
        <dbReference type="ChEBI" id="CHEBI:17815"/>
        <dbReference type="ChEBI" id="CHEBI:30616"/>
        <dbReference type="ChEBI" id="CHEBI:58608"/>
        <dbReference type="ChEBI" id="CHEBI:456216"/>
        <dbReference type="EC" id="2.7.1.107"/>
    </reaction>
    <physiologicalReaction direction="left-to-right" evidence="20">
        <dbReference type="Rhea" id="RHEA:10273"/>
    </physiologicalReaction>
</comment>
<dbReference type="GeneTree" id="ENSGT00940000157144"/>
<dbReference type="Pfam" id="PF13202">
    <property type="entry name" value="EF-hand_5"/>
    <property type="match status" value="2"/>
</dbReference>
<dbReference type="CDD" id="cd20799">
    <property type="entry name" value="C1_DGK_typeI_rpt1"/>
    <property type="match status" value="1"/>
</dbReference>
<keyword evidence="11 32" id="KW-0418">Kinase</keyword>
<evidence type="ECO:0000256" key="14">
    <source>
        <dbReference type="ARBA" id="ARBA00022840"/>
    </source>
</evidence>
<comment type="subunit">
    <text evidence="4">Monomer.</text>
</comment>
<comment type="subcellular location">
    <subcellularLocation>
        <location evidence="1">Cytoplasm</location>
        <location evidence="1">Cytosol</location>
    </subcellularLocation>
</comment>
<dbReference type="Pfam" id="PF00609">
    <property type="entry name" value="DAGK_acc"/>
    <property type="match status" value="1"/>
</dbReference>
<evidence type="ECO:0000256" key="19">
    <source>
        <dbReference type="ARBA" id="ARBA00023400"/>
    </source>
</evidence>
<protein>
    <recommendedName>
        <fullName evidence="32">Diacylglycerol kinase</fullName>
        <shortName evidence="32">DAG kinase</shortName>
        <ecNumber evidence="32">2.7.1.107</ecNumber>
    </recommendedName>
</protein>
<feature type="domain" description="Phorbol-ester/DAG-type" evidence="33">
    <location>
        <begin position="198"/>
        <end position="248"/>
    </location>
</feature>
<evidence type="ECO:0000313" key="36">
    <source>
        <dbReference type="Ensembl" id="ENSCCRP00000075947.2"/>
    </source>
</evidence>
<dbReference type="InterPro" id="IPR038199">
    <property type="entry name" value="DGK_typeI_N_sf"/>
</dbReference>
<dbReference type="InterPro" id="IPR002219">
    <property type="entry name" value="PKC_DAG/PE"/>
</dbReference>
<evidence type="ECO:0000256" key="8">
    <source>
        <dbReference type="ARBA" id="ARBA00022737"/>
    </source>
</evidence>
<proteinExistence type="inferred from homology"/>
<dbReference type="Gene3D" id="3.40.50.10330">
    <property type="entry name" value="Probable inorganic polyphosphate/atp-NAD kinase, domain 1"/>
    <property type="match status" value="1"/>
</dbReference>
<dbReference type="InterPro" id="IPR018247">
    <property type="entry name" value="EF_Hand_1_Ca_BS"/>
</dbReference>
<evidence type="ECO:0000256" key="23">
    <source>
        <dbReference type="ARBA" id="ARBA00034624"/>
    </source>
</evidence>
<evidence type="ECO:0000256" key="17">
    <source>
        <dbReference type="ARBA" id="ARBA00023371"/>
    </source>
</evidence>
<evidence type="ECO:0000256" key="22">
    <source>
        <dbReference type="ARBA" id="ARBA00034614"/>
    </source>
</evidence>
<comment type="catalytic activity">
    <reaction evidence="17">
        <text>1,2-di-(9Z-octadecenoyl)-sn-glycerol + ATP = 1,2-di-(9Z-octadecenoyl)-sn-glycero-3-phosphate + ADP + H(+)</text>
        <dbReference type="Rhea" id="RHEA:40327"/>
        <dbReference type="ChEBI" id="CHEBI:15378"/>
        <dbReference type="ChEBI" id="CHEBI:30616"/>
        <dbReference type="ChEBI" id="CHEBI:52333"/>
        <dbReference type="ChEBI" id="CHEBI:74546"/>
        <dbReference type="ChEBI" id="CHEBI:456216"/>
    </reaction>
    <physiologicalReaction direction="left-to-right" evidence="17">
        <dbReference type="Rhea" id="RHEA:40328"/>
    </physiologicalReaction>
</comment>
<dbReference type="Gene3D" id="1.10.238.10">
    <property type="entry name" value="EF-hand"/>
    <property type="match status" value="1"/>
</dbReference>
<dbReference type="Pfam" id="PF00130">
    <property type="entry name" value="C1_1"/>
    <property type="match status" value="2"/>
</dbReference>
<comment type="function">
    <text evidence="29">Diacylglycerol kinase that converts diacylglycerol/DAG into phosphatidic acid/phosphatidate/PA and regulates the respective levels of these two bioactive lipids. Thereby, acts as a central switch between the signaling pathways activated by these second messengers with different cellular targets and opposite effects in numerous biological processes. Also plays an important role in the biosynthesis of complex lipids. Can also phosphorylate 1-alkyl-2-acylglycerol in vitro as efficiently as diacylglycerol provided it contains an arachidonoyl group. Also involved in the production of alkyl-lysophosphatidic acid, another bioactive lipid, through the phosphorylation of 1-alkyl-2-acetyl glycerol.</text>
</comment>
<evidence type="ECO:0000256" key="6">
    <source>
        <dbReference type="ARBA" id="ARBA00022679"/>
    </source>
</evidence>
<evidence type="ECO:0000256" key="11">
    <source>
        <dbReference type="ARBA" id="ARBA00022777"/>
    </source>
</evidence>
<comment type="catalytic activity">
    <reaction evidence="24">
        <text>1,2-dihexadecanoyl-sn-glycerol + ATP = 1,2-dihexadecanoyl-sn-glycero-3-phosphate + ADP + H(+)</text>
        <dbReference type="Rhea" id="RHEA:63324"/>
        <dbReference type="ChEBI" id="CHEBI:15378"/>
        <dbReference type="ChEBI" id="CHEBI:30616"/>
        <dbReference type="ChEBI" id="CHEBI:72859"/>
        <dbReference type="ChEBI" id="CHEBI:82929"/>
        <dbReference type="ChEBI" id="CHEBI:456216"/>
    </reaction>
    <physiologicalReaction direction="left-to-right" evidence="24">
        <dbReference type="Rhea" id="RHEA:63325"/>
    </physiologicalReaction>
</comment>
<keyword evidence="8" id="KW-0677">Repeat</keyword>
<comment type="catalytic activity">
    <reaction evidence="21">
        <text>2-(9Z-octadecenoyl)-glycerol + ATP = 2-(9Z-octadecenoyl)-sn-glycero-3-phosphate + ADP + H(+)</text>
        <dbReference type="Rhea" id="RHEA:63328"/>
        <dbReference type="ChEBI" id="CHEBI:15378"/>
        <dbReference type="ChEBI" id="CHEBI:30616"/>
        <dbReference type="ChEBI" id="CHEBI:73990"/>
        <dbReference type="ChEBI" id="CHEBI:77593"/>
        <dbReference type="ChEBI" id="CHEBI:456216"/>
    </reaction>
    <physiologicalReaction direction="left-to-right" evidence="21">
        <dbReference type="Rhea" id="RHEA:63329"/>
    </physiologicalReaction>
</comment>
<comment type="catalytic activity">
    <reaction evidence="22">
        <text>1-O-hexadecyl-sn-glycerol + ATP = 1-O-hexadecyl-sn-glycero-3-phosphate + ADP + H(+)</text>
        <dbReference type="Rhea" id="RHEA:41672"/>
        <dbReference type="ChEBI" id="CHEBI:15378"/>
        <dbReference type="ChEBI" id="CHEBI:30616"/>
        <dbReference type="ChEBI" id="CHEBI:34115"/>
        <dbReference type="ChEBI" id="CHEBI:77580"/>
        <dbReference type="ChEBI" id="CHEBI:456216"/>
    </reaction>
    <physiologicalReaction direction="left-to-right" evidence="22">
        <dbReference type="Rhea" id="RHEA:41673"/>
    </physiologicalReaction>
</comment>
<dbReference type="AlphaFoldDB" id="A0A8C1HUN7"/>
<dbReference type="InterPro" id="IPR002048">
    <property type="entry name" value="EF_hand_dom"/>
</dbReference>
<evidence type="ECO:0000259" key="34">
    <source>
        <dbReference type="PROSITE" id="PS50146"/>
    </source>
</evidence>
<dbReference type="SMART" id="SM00045">
    <property type="entry name" value="DAGKa"/>
    <property type="match status" value="1"/>
</dbReference>
<dbReference type="GO" id="GO:0004143">
    <property type="term" value="F:ATP-dependent diacylglycerol kinase activity"/>
    <property type="evidence" value="ECO:0007669"/>
    <property type="project" value="UniProtKB-EC"/>
</dbReference>
<evidence type="ECO:0000256" key="1">
    <source>
        <dbReference type="ARBA" id="ARBA00004514"/>
    </source>
</evidence>
<dbReference type="InterPro" id="IPR029477">
    <property type="entry name" value="DAG_kinase_typeI_N"/>
</dbReference>
<keyword evidence="15" id="KW-0007">Acetylation</keyword>
<evidence type="ECO:0000256" key="20">
    <source>
        <dbReference type="ARBA" id="ARBA00023411"/>
    </source>
</evidence>
<dbReference type="GO" id="GO:0007200">
    <property type="term" value="P:phospholipase C-activating G protein-coupled receptor signaling pathway"/>
    <property type="evidence" value="ECO:0007669"/>
    <property type="project" value="InterPro"/>
</dbReference>
<evidence type="ECO:0000256" key="3">
    <source>
        <dbReference type="ARBA" id="ARBA00009280"/>
    </source>
</evidence>
<comment type="similarity">
    <text evidence="3 32">Belongs to the eukaryotic diacylglycerol kinase family.</text>
</comment>
<dbReference type="EC" id="2.7.1.107" evidence="32"/>
<dbReference type="Gene3D" id="1.10.238.110">
    <property type="entry name" value="Diacylglycerol kinase alpha"/>
    <property type="match status" value="1"/>
</dbReference>
<evidence type="ECO:0000256" key="26">
    <source>
        <dbReference type="ARBA" id="ARBA00034638"/>
    </source>
</evidence>
<dbReference type="FunFam" id="2.60.200.40:FF:000003">
    <property type="entry name" value="Diacylglycerol kinase"/>
    <property type="match status" value="1"/>
</dbReference>
<comment type="pathway">
    <text evidence="2">Lipid metabolism; glycerolipid metabolism.</text>
</comment>
<evidence type="ECO:0000259" key="35">
    <source>
        <dbReference type="PROSITE" id="PS50222"/>
    </source>
</evidence>
<comment type="catalytic activity">
    <reaction evidence="25">
        <text>1-hexadecanoyl-2-(9Z-octadecenoyl)-sn-glycerol + ATP = 1-hexadecanoyl-2-(9Z-octadecenoyl)-sn-glycero-3-phosphate + ADP + H(+)</text>
        <dbReference type="Rhea" id="RHEA:43416"/>
        <dbReference type="ChEBI" id="CHEBI:15378"/>
        <dbReference type="ChEBI" id="CHEBI:30616"/>
        <dbReference type="ChEBI" id="CHEBI:64839"/>
        <dbReference type="ChEBI" id="CHEBI:75466"/>
        <dbReference type="ChEBI" id="CHEBI:456216"/>
    </reaction>
    <physiologicalReaction direction="left-to-right" evidence="25">
        <dbReference type="Rhea" id="RHEA:43417"/>
    </physiologicalReaction>
</comment>
<dbReference type="Pfam" id="PF00781">
    <property type="entry name" value="DAGK_cat"/>
    <property type="match status" value="1"/>
</dbReference>
<evidence type="ECO:0000256" key="2">
    <source>
        <dbReference type="ARBA" id="ARBA00005175"/>
    </source>
</evidence>
<dbReference type="Gene3D" id="3.30.60.20">
    <property type="match status" value="2"/>
</dbReference>
<keyword evidence="13" id="KW-0106">Calcium</keyword>
<dbReference type="GO" id="GO:0005829">
    <property type="term" value="C:cytosol"/>
    <property type="evidence" value="ECO:0007669"/>
    <property type="project" value="UniProtKB-SubCell"/>
</dbReference>
<dbReference type="GO" id="GO:0008270">
    <property type="term" value="F:zinc ion binding"/>
    <property type="evidence" value="ECO:0007669"/>
    <property type="project" value="UniProtKB-KW"/>
</dbReference>
<dbReference type="SMART" id="SM00109">
    <property type="entry name" value="C1"/>
    <property type="match status" value="2"/>
</dbReference>
<dbReference type="UniPathway" id="UPA00230"/>
<dbReference type="PANTHER" id="PTHR11255">
    <property type="entry name" value="DIACYLGLYCEROL KINASE"/>
    <property type="match status" value="1"/>
</dbReference>
<keyword evidence="7" id="KW-0479">Metal-binding</keyword>
<dbReference type="GO" id="GO:0047649">
    <property type="term" value="F:alkylglycerol kinase activity"/>
    <property type="evidence" value="ECO:0007669"/>
    <property type="project" value="UniProtKB-EC"/>
</dbReference>
<dbReference type="CDD" id="cd20890">
    <property type="entry name" value="C1_DGKalpha_rpt2"/>
    <property type="match status" value="1"/>
</dbReference>
<evidence type="ECO:0000256" key="9">
    <source>
        <dbReference type="ARBA" id="ARBA00022741"/>
    </source>
</evidence>
<comment type="catalytic activity">
    <reaction evidence="28">
        <text>1-O-hexadecyl-2-acetyl-sn-glycerol + ATP = 1-O-hexadecyl-2-acetyl-sn-glycero-3-phosphate + ADP + H(+)</text>
        <dbReference type="Rhea" id="RHEA:41676"/>
        <dbReference type="ChEBI" id="CHEBI:15378"/>
        <dbReference type="ChEBI" id="CHEBI:30616"/>
        <dbReference type="ChEBI" id="CHEBI:75936"/>
        <dbReference type="ChEBI" id="CHEBI:78385"/>
        <dbReference type="ChEBI" id="CHEBI:456216"/>
    </reaction>
    <physiologicalReaction direction="left-to-right" evidence="28">
        <dbReference type="Rhea" id="RHEA:41677"/>
    </physiologicalReaction>
</comment>
<evidence type="ECO:0000256" key="10">
    <source>
        <dbReference type="ARBA" id="ARBA00022771"/>
    </source>
</evidence>
<feature type="domain" description="EF-hand" evidence="35">
    <location>
        <begin position="84"/>
        <end position="119"/>
    </location>
</feature>
<dbReference type="InterPro" id="IPR037607">
    <property type="entry name" value="DGK"/>
</dbReference>
<dbReference type="Ensembl" id="ENSCCRT00000082324.2">
    <property type="protein sequence ID" value="ENSCCRP00000075947.2"/>
    <property type="gene ID" value="ENSCCRG00000029356.2"/>
</dbReference>
<evidence type="ECO:0000256" key="28">
    <source>
        <dbReference type="ARBA" id="ARBA00034647"/>
    </source>
</evidence>
<comment type="catalytic activity">
    <reaction evidence="26">
        <text>1-O-hexadecyl-2-(9Z-octadecenoyl)-sn-glycerol + ATP = 1-O-hexadecyl-2-(9Z-octadecenoyl)-sn-glycero-3-phosphate + ADP + H(+)</text>
        <dbReference type="Rhea" id="RHEA:40407"/>
        <dbReference type="ChEBI" id="CHEBI:15378"/>
        <dbReference type="ChEBI" id="CHEBI:30616"/>
        <dbReference type="ChEBI" id="CHEBI:77185"/>
        <dbReference type="ChEBI" id="CHEBI:77187"/>
        <dbReference type="ChEBI" id="CHEBI:456216"/>
    </reaction>
    <physiologicalReaction direction="left-to-right" evidence="26">
        <dbReference type="Rhea" id="RHEA:40408"/>
    </physiologicalReaction>
</comment>
<dbReference type="Pfam" id="PF14513">
    <property type="entry name" value="DAG_kinase_N"/>
    <property type="match status" value="1"/>
</dbReference>
<dbReference type="PROSITE" id="PS50146">
    <property type="entry name" value="DAGK"/>
    <property type="match status" value="1"/>
</dbReference>
<keyword evidence="6 32" id="KW-0808">Transferase</keyword>
<dbReference type="GO" id="GO:0005509">
    <property type="term" value="F:calcium ion binding"/>
    <property type="evidence" value="ECO:0007669"/>
    <property type="project" value="InterPro"/>
</dbReference>
<accession>A0A8C1HUN7</accession>
<dbReference type="SMART" id="SM00046">
    <property type="entry name" value="DAGKc"/>
    <property type="match status" value="1"/>
</dbReference>
<dbReference type="Proteomes" id="UP001108240">
    <property type="component" value="Unplaced"/>
</dbReference>
<comment type="catalytic activity">
    <reaction evidence="18">
        <text>1,2-didecanoyl-sn-glycerol + ATP = 1,2-didecanoyl-sn-glycero-3-phosphate + ADP + H(+)</text>
        <dbReference type="Rhea" id="RHEA:43428"/>
        <dbReference type="ChEBI" id="CHEBI:15378"/>
        <dbReference type="ChEBI" id="CHEBI:18155"/>
        <dbReference type="ChEBI" id="CHEBI:30616"/>
        <dbReference type="ChEBI" id="CHEBI:78227"/>
        <dbReference type="ChEBI" id="CHEBI:456216"/>
    </reaction>
    <physiologicalReaction direction="left-to-right" evidence="18">
        <dbReference type="Rhea" id="RHEA:43429"/>
    </physiologicalReaction>
</comment>
<keyword evidence="37" id="KW-1185">Reference proteome</keyword>
<feature type="domain" description="Phorbol-ester/DAG-type" evidence="33">
    <location>
        <begin position="133"/>
        <end position="183"/>
    </location>
</feature>
<dbReference type="InterPro" id="IPR011992">
    <property type="entry name" value="EF-hand-dom_pair"/>
</dbReference>
<comment type="catalytic activity">
    <reaction evidence="30">
        <text>a 1-O-alkyl-sn-glycerol + ATP = a 1-O-alkyl-sn-glycero-3-phosphate + ADP + H(+)</text>
        <dbReference type="Rhea" id="RHEA:16937"/>
        <dbReference type="ChEBI" id="CHEBI:15378"/>
        <dbReference type="ChEBI" id="CHEBI:15850"/>
        <dbReference type="ChEBI" id="CHEBI:30616"/>
        <dbReference type="ChEBI" id="CHEBI:58014"/>
        <dbReference type="ChEBI" id="CHEBI:456216"/>
        <dbReference type="EC" id="2.7.1.93"/>
    </reaction>
    <physiologicalReaction direction="left-to-right" evidence="30">
        <dbReference type="Rhea" id="RHEA:16938"/>
    </physiologicalReaction>
</comment>
<evidence type="ECO:0000256" key="4">
    <source>
        <dbReference type="ARBA" id="ARBA00011245"/>
    </source>
</evidence>
<dbReference type="PANTHER" id="PTHR11255:SF38">
    <property type="entry name" value="DIACYLGLYCEROL KINASE ALPHA"/>
    <property type="match status" value="1"/>
</dbReference>
<dbReference type="FunFam" id="1.10.238.10:FF:000017">
    <property type="entry name" value="Diacylglycerol kinase"/>
    <property type="match status" value="1"/>
</dbReference>
<keyword evidence="10" id="KW-0863">Zinc-finger</keyword>
<dbReference type="FunFam" id="3.30.60.20:FF:000060">
    <property type="entry name" value="Diacylglycerol kinase"/>
    <property type="match status" value="1"/>
</dbReference>
<feature type="domain" description="EF-hand" evidence="35">
    <location>
        <begin position="39"/>
        <end position="74"/>
    </location>
</feature>
<evidence type="ECO:0000256" key="12">
    <source>
        <dbReference type="ARBA" id="ARBA00022833"/>
    </source>
</evidence>
<dbReference type="SUPFAM" id="SSF111331">
    <property type="entry name" value="NAD kinase/diacylglycerol kinase-like"/>
    <property type="match status" value="1"/>
</dbReference>